<reference evidence="4" key="1">
    <citation type="journal article" date="2019" name="Int. J. Syst. Evol. Microbiol.">
        <title>The Global Catalogue of Microorganisms (GCM) 10K type strain sequencing project: providing services to taxonomists for standard genome sequencing and annotation.</title>
        <authorList>
            <consortium name="The Broad Institute Genomics Platform"/>
            <consortium name="The Broad Institute Genome Sequencing Center for Infectious Disease"/>
            <person name="Wu L."/>
            <person name="Ma J."/>
        </authorList>
    </citation>
    <scope>NUCLEOTIDE SEQUENCE [LARGE SCALE GENOMIC DNA]</scope>
    <source>
        <strain evidence="4">KCTC 52042</strain>
    </source>
</reference>
<dbReference type="InterPro" id="IPR036680">
    <property type="entry name" value="SPOR-like_sf"/>
</dbReference>
<feature type="chain" id="PRO_5045143938" evidence="1">
    <location>
        <begin position="29"/>
        <end position="1170"/>
    </location>
</feature>
<evidence type="ECO:0000256" key="1">
    <source>
        <dbReference type="SAM" id="SignalP"/>
    </source>
</evidence>
<dbReference type="RefSeq" id="WP_390301010.1">
    <property type="nucleotide sequence ID" value="NZ_JBHULI010000024.1"/>
</dbReference>
<evidence type="ECO:0000313" key="4">
    <source>
        <dbReference type="Proteomes" id="UP001597460"/>
    </source>
</evidence>
<dbReference type="Pfam" id="PF05036">
    <property type="entry name" value="SPOR"/>
    <property type="match status" value="1"/>
</dbReference>
<dbReference type="InterPro" id="IPR007730">
    <property type="entry name" value="SPOR-like_dom"/>
</dbReference>
<dbReference type="PROSITE" id="PS51724">
    <property type="entry name" value="SPOR"/>
    <property type="match status" value="1"/>
</dbReference>
<keyword evidence="4" id="KW-1185">Reference proteome</keyword>
<organism evidence="3 4">
    <name type="scientific">Gracilimonas halophila</name>
    <dbReference type="NCBI Taxonomy" id="1834464"/>
    <lineage>
        <taxon>Bacteria</taxon>
        <taxon>Pseudomonadati</taxon>
        <taxon>Balneolota</taxon>
        <taxon>Balneolia</taxon>
        <taxon>Balneolales</taxon>
        <taxon>Balneolaceae</taxon>
        <taxon>Gracilimonas</taxon>
    </lineage>
</organism>
<name>A0ABW5JIZ1_9BACT</name>
<protein>
    <submittedName>
        <fullName evidence="3">SPOR domain-containing protein</fullName>
    </submittedName>
</protein>
<gene>
    <name evidence="3" type="ORF">ACFSVN_08585</name>
</gene>
<dbReference type="Proteomes" id="UP001597460">
    <property type="component" value="Unassembled WGS sequence"/>
</dbReference>
<feature type="domain" description="SPOR" evidence="2">
    <location>
        <begin position="994"/>
        <end position="1072"/>
    </location>
</feature>
<comment type="caution">
    <text evidence="3">The sequence shown here is derived from an EMBL/GenBank/DDBJ whole genome shotgun (WGS) entry which is preliminary data.</text>
</comment>
<accession>A0ABW5JIZ1</accession>
<dbReference type="SUPFAM" id="SSF110997">
    <property type="entry name" value="Sporulation related repeat"/>
    <property type="match status" value="1"/>
</dbReference>
<evidence type="ECO:0000313" key="3">
    <source>
        <dbReference type="EMBL" id="MFD2532499.1"/>
    </source>
</evidence>
<sequence>MNKGCLQVISLLFLFIFCAGSFQTSLLAQDNTGDEFEVYLDFRHRGVVNSVVISYYKDDEFYLPVSELFSLFNIEHTVNGLVVEGRFGVAQTPYRLDLQGNRIRFGDRTIDINVDDYLIKELDFYLRADLFYEAFELDFTIDFNNLTLNLETDQELPAIEQAIRRQRRQVADRNRLMQEEYDVRYGRERPFLDGGFVDYNLSSNLNSSQNVYNYNSNLGIQLYGGDLQGSLFGSYSDNFSSFATDNLRWRYMYRDQNWLTKLTIGQTTTDGFARNAYTGIRLSNEPIEPRRLFDEFEVQGNTIPQSEVELFLNNALIDFQQADELGNYRFLTPITYGSSQLDLRIYGPTGQIIERSSRIQVPFTFQPEGVFNYTINAGRLDNPLFGSTEQNLTAQGTGAYGITNWLTAKAGVEYYDDIHNELPTFTGSLSSRIMSNYILTLEAASDAYYRGVLNAIYPNSANINVDYTDFTSRIGIYNPSNDDKRLVASIFYPFKFGSLPFNLRASTFSRIRPTNSTTTFRVDANSRLGKLNVRLGYSDRFLDEIDLLNPSSSAYFEGSATYNISRNRNVPAYLRGVFLRTSLRYQPDIDEIESVEFLVSRNVLNKGRLQFSYGRNFFREFNSIRFSLIIDFDKFRTSSTFNQIQGNGNFTQNIRGSVGYDTNYNNFLFTSRDQVGRSGTAIRLFVDNNADGAYDDGDEAITENAVRVQRSGAQAIQKNGVLYYTQMNSYYHYNMEMNKSAIRNPMLVPEFENFGLITDPNRFKKVEIPFYMSGVVEGLVQRLYAEDRRSGIGGLKLSLEGKNNNFSEELRTFSDGGFYSYEVPPGEYLLSVDQGNLDQLKVKSVPEEIEFEVEALPEGDFVEGISFLLVPNDYEEPEEITSNNIGINQTANTGGGLSIDYNIQVDSLQINTCRYGIQLGAYSTDAAAKRIVKSYSSQADSYVVYNVPRRLYAVRTGLYQVLSQASNATLNINENYPDAAVLNQCYGTIASNYSPGKMRYDLQFGAFTNPNRAETYLNQLKDRYKLNVHQVRDENSKLYKIKLGPFDTENDAKQKLIDILQTTNIPDLFISEEELPASMINVDFEFILQLGEFETTRQAMLYAIRIEEEFGFRSKILVDEQENIILVAESMFTNWDRVNQLKDEIEENSSFKVPVVHLLESRIGNELNYD</sequence>
<dbReference type="EMBL" id="JBHULI010000024">
    <property type="protein sequence ID" value="MFD2532499.1"/>
    <property type="molecule type" value="Genomic_DNA"/>
</dbReference>
<feature type="signal peptide" evidence="1">
    <location>
        <begin position="1"/>
        <end position="28"/>
    </location>
</feature>
<dbReference type="Gene3D" id="3.30.70.1070">
    <property type="entry name" value="Sporulation related repeat"/>
    <property type="match status" value="1"/>
</dbReference>
<keyword evidence="1" id="KW-0732">Signal</keyword>
<evidence type="ECO:0000259" key="2">
    <source>
        <dbReference type="PROSITE" id="PS51724"/>
    </source>
</evidence>
<proteinExistence type="predicted"/>